<dbReference type="EMBL" id="AY191281">
    <property type="protein sequence ID" value="AAO61961.1"/>
    <property type="molecule type" value="Genomic_DNA"/>
</dbReference>
<name>Q847S5_ASTYP</name>
<sequence>NSNIFFLGVDLNFLKKNNNGLLVFFFSSKPNWQELYPSFSLVFICKTIHGPASIIEHGTLNPDSSYILVIPIFLPIIPDIII</sequence>
<accession>Q847S5</accession>
<organism evidence="1">
    <name type="scientific">Aster yellows phytoplasma</name>
    <dbReference type="NCBI Taxonomy" id="35779"/>
    <lineage>
        <taxon>Bacteria</taxon>
        <taxon>Bacillati</taxon>
        <taxon>Mycoplasmatota</taxon>
        <taxon>Mollicutes</taxon>
        <taxon>Acholeplasmatales</taxon>
        <taxon>Acholeplasmataceae</taxon>
        <taxon>Candidatus Phytoplasma</taxon>
        <taxon>16SrI (Aster yellows group)</taxon>
    </lineage>
</organism>
<evidence type="ECO:0000313" key="1">
    <source>
        <dbReference type="EMBL" id="AAO61961.1"/>
    </source>
</evidence>
<reference evidence="1" key="1">
    <citation type="journal article" date="2003" name="J. Bacteriol.">
        <title>Identification and characterization of phytoplasmal genes, employing a novel method of isolating phytoplasmal genomic DNA.</title>
        <authorList>
            <person name="Melamed S."/>
            <person name="Tanne E."/>
            <person name="Ben-Haim R."/>
            <person name="Edelbaum O."/>
            <person name="Yogev D."/>
            <person name="Sela I."/>
        </authorList>
    </citation>
    <scope>NUCLEOTIDE SEQUENCE</scope>
</reference>
<feature type="non-terminal residue" evidence="1">
    <location>
        <position position="1"/>
    </location>
</feature>
<dbReference type="AlphaFoldDB" id="Q847S5"/>
<proteinExistence type="predicted"/>
<protein>
    <submittedName>
        <fullName evidence="1">Uncharacterized protein</fullName>
    </submittedName>
</protein>